<keyword evidence="6" id="KW-0812">Transmembrane</keyword>
<dbReference type="CDD" id="cd00317">
    <property type="entry name" value="cyclophilin"/>
    <property type="match status" value="1"/>
</dbReference>
<evidence type="ECO:0000256" key="5">
    <source>
        <dbReference type="SAM" id="MobiDB-lite"/>
    </source>
</evidence>
<gene>
    <name evidence="8" type="ORF">UFOPK1358_00666</name>
    <name evidence="9" type="ORF">UFOPK3519_01257</name>
</gene>
<feature type="transmembrane region" description="Helical" evidence="6">
    <location>
        <begin position="34"/>
        <end position="56"/>
    </location>
</feature>
<name>A0A6J6B7T9_9ZZZZ</name>
<dbReference type="EMBL" id="CAEZSF010000046">
    <property type="protein sequence ID" value="CAB4534876.1"/>
    <property type="molecule type" value="Genomic_DNA"/>
</dbReference>
<protein>
    <recommendedName>
        <fullName evidence="1">peptidylprolyl isomerase</fullName>
        <ecNumber evidence="1">5.2.1.8</ecNumber>
    </recommendedName>
</protein>
<evidence type="ECO:0000259" key="7">
    <source>
        <dbReference type="PROSITE" id="PS50072"/>
    </source>
</evidence>
<keyword evidence="2" id="KW-0697">Rotamase</keyword>
<feature type="compositionally biased region" description="Low complexity" evidence="5">
    <location>
        <begin position="70"/>
        <end position="81"/>
    </location>
</feature>
<dbReference type="PROSITE" id="PS00170">
    <property type="entry name" value="CSA_PPIASE_1"/>
    <property type="match status" value="1"/>
</dbReference>
<dbReference type="InterPro" id="IPR002130">
    <property type="entry name" value="Cyclophilin-type_PPIase_dom"/>
</dbReference>
<dbReference type="AlphaFoldDB" id="A0A6J6B7T9"/>
<dbReference type="InterPro" id="IPR020892">
    <property type="entry name" value="Cyclophilin-type_PPIase_CS"/>
</dbReference>
<dbReference type="PANTHER" id="PTHR45625:SF4">
    <property type="entry name" value="PEPTIDYLPROLYL ISOMERASE DOMAIN AND WD REPEAT-CONTAINING PROTEIN 1"/>
    <property type="match status" value="1"/>
</dbReference>
<keyword evidence="6" id="KW-0472">Membrane</keyword>
<evidence type="ECO:0000313" key="8">
    <source>
        <dbReference type="EMBL" id="CAB4534876.1"/>
    </source>
</evidence>
<proteinExistence type="predicted"/>
<organism evidence="8">
    <name type="scientific">freshwater metagenome</name>
    <dbReference type="NCBI Taxonomy" id="449393"/>
    <lineage>
        <taxon>unclassified sequences</taxon>
        <taxon>metagenomes</taxon>
        <taxon>ecological metagenomes</taxon>
    </lineage>
</organism>
<dbReference type="SUPFAM" id="SSF50891">
    <property type="entry name" value="Cyclophilin-like"/>
    <property type="match status" value="1"/>
</dbReference>
<keyword evidence="4" id="KW-0175">Coiled coil</keyword>
<accession>A0A6J6B7T9</accession>
<sequence length="287" mass="30010">MGTNAEKHARQQEHRNRLNAAQAELESKARTRKILSIVGGVLAVLILIGAVVLVTGKNSDETASSPTRNAAADSSSTTSVAGEQSEAAAVLPDPPAGATLTEPTTCPPADGSAERVQVFAGPPPDCLQAGAKYTATFDTTEGSFTANLDSEAAPKAVNNFVVLSRYHYYDGVPFHRIVAGFVIQAGDGDGAPWGNNDLGYEFEDELPKTSAAYTDYSLAMANAGPNTNGSQFFVVLPDGGKQLQPLYTFFGQVTEGTEVVDKIGALSTPSQEPSKAVIINSVTITET</sequence>
<dbReference type="PRINTS" id="PR00153">
    <property type="entry name" value="CSAPPISMRASE"/>
</dbReference>
<evidence type="ECO:0000256" key="4">
    <source>
        <dbReference type="SAM" id="Coils"/>
    </source>
</evidence>
<feature type="domain" description="PPIase cyclophilin-type" evidence="7">
    <location>
        <begin position="142"/>
        <end position="284"/>
    </location>
</feature>
<dbReference type="PROSITE" id="PS50072">
    <property type="entry name" value="CSA_PPIASE_2"/>
    <property type="match status" value="1"/>
</dbReference>
<dbReference type="Pfam" id="PF00160">
    <property type="entry name" value="Pro_isomerase"/>
    <property type="match status" value="1"/>
</dbReference>
<dbReference type="Gene3D" id="2.40.100.10">
    <property type="entry name" value="Cyclophilin-like"/>
    <property type="match status" value="1"/>
</dbReference>
<feature type="region of interest" description="Disordered" evidence="5">
    <location>
        <begin position="59"/>
        <end position="112"/>
    </location>
</feature>
<reference evidence="8" key="1">
    <citation type="submission" date="2020-05" db="EMBL/GenBank/DDBJ databases">
        <authorList>
            <person name="Chiriac C."/>
            <person name="Salcher M."/>
            <person name="Ghai R."/>
            <person name="Kavagutti S V."/>
        </authorList>
    </citation>
    <scope>NUCLEOTIDE SEQUENCE</scope>
</reference>
<dbReference type="PANTHER" id="PTHR45625">
    <property type="entry name" value="PEPTIDYL-PROLYL CIS-TRANS ISOMERASE-RELATED"/>
    <property type="match status" value="1"/>
</dbReference>
<evidence type="ECO:0000256" key="1">
    <source>
        <dbReference type="ARBA" id="ARBA00013194"/>
    </source>
</evidence>
<dbReference type="EMBL" id="CAFBMG010000106">
    <property type="protein sequence ID" value="CAB4908490.1"/>
    <property type="molecule type" value="Genomic_DNA"/>
</dbReference>
<dbReference type="GO" id="GO:0006457">
    <property type="term" value="P:protein folding"/>
    <property type="evidence" value="ECO:0007669"/>
    <property type="project" value="InterPro"/>
</dbReference>
<dbReference type="GO" id="GO:0003755">
    <property type="term" value="F:peptidyl-prolyl cis-trans isomerase activity"/>
    <property type="evidence" value="ECO:0007669"/>
    <property type="project" value="UniProtKB-KW"/>
</dbReference>
<evidence type="ECO:0000313" key="9">
    <source>
        <dbReference type="EMBL" id="CAB4908490.1"/>
    </source>
</evidence>
<evidence type="ECO:0000256" key="2">
    <source>
        <dbReference type="ARBA" id="ARBA00023110"/>
    </source>
</evidence>
<evidence type="ECO:0000256" key="3">
    <source>
        <dbReference type="ARBA" id="ARBA00023235"/>
    </source>
</evidence>
<dbReference type="EC" id="5.2.1.8" evidence="1"/>
<dbReference type="InterPro" id="IPR044666">
    <property type="entry name" value="Cyclophilin_A-like"/>
</dbReference>
<keyword evidence="3" id="KW-0413">Isomerase</keyword>
<feature type="coiled-coil region" evidence="4">
    <location>
        <begin position="4"/>
        <end position="31"/>
    </location>
</feature>
<dbReference type="InterPro" id="IPR029000">
    <property type="entry name" value="Cyclophilin-like_dom_sf"/>
</dbReference>
<keyword evidence="6" id="KW-1133">Transmembrane helix</keyword>
<evidence type="ECO:0000256" key="6">
    <source>
        <dbReference type="SAM" id="Phobius"/>
    </source>
</evidence>